<evidence type="ECO:0000313" key="4">
    <source>
        <dbReference type="EMBL" id="MDN0023144.1"/>
    </source>
</evidence>
<dbReference type="PANTHER" id="PTHR44227:SF3">
    <property type="entry name" value="PROTEIN O-MANNOSYL-TRANSFERASE TMTC4"/>
    <property type="match status" value="1"/>
</dbReference>
<dbReference type="InterPro" id="IPR052346">
    <property type="entry name" value="O-mannosyl-transferase_TMTC"/>
</dbReference>
<organism evidence="5 7">
    <name type="scientific">Leyella lascolaii</name>
    <dbReference type="NCBI Taxonomy" id="1776379"/>
    <lineage>
        <taxon>Bacteria</taxon>
        <taxon>Pseudomonadati</taxon>
        <taxon>Bacteroidota</taxon>
        <taxon>Bacteroidia</taxon>
        <taxon>Bacteroidales</taxon>
        <taxon>Prevotellaceae</taxon>
        <taxon>Leyella</taxon>
    </lineage>
</organism>
<feature type="transmembrane region" description="Helical" evidence="3">
    <location>
        <begin position="110"/>
        <end position="133"/>
    </location>
</feature>
<evidence type="ECO:0000313" key="7">
    <source>
        <dbReference type="Proteomes" id="UP001168478"/>
    </source>
</evidence>
<sequence length="455" mass="52136">MIMGYYRQKSAGEHNESSLSDCRTQPVCIRRMLPYLLLAAVTVAVYIQTVWNDFLFHWDDQWVVINAFTDRGMSLSNIWDVVTQFYHGQYAPANELYYIIIYSLFGYNSYAFHAGSVLLHTANVLLTYRFVFLLSLKTQNGETAVAGRIAFVTALLFAVHPVCVESVAWLSASKILVYSLFYLTALIIYIRYIERKDAASYLLVLLLYILSFAGKEQAVVLVLCCALVDYAMRRREPVLLMVAEKVPMLFLALFFGLITILSQGDTSGGSMPQYDIMERCLLAFYSLFEYIVKAIVPYNLSYIYPFPFQPGDAVPFGIYLYPLYVLALGYLVFVFRRDRMIVFAALFFVIHVLVALHIVPISRFAVTADRYSYLSLIGCAFMIAYLSATRFRFTRWVKLALAVYVVCLSAMTLTYERHWRNTDMLKQNIREILKSRKDYDDGKKTLITAPVNAGL</sequence>
<evidence type="ECO:0000313" key="6">
    <source>
        <dbReference type="Proteomes" id="UP001167831"/>
    </source>
</evidence>
<evidence type="ECO:0000313" key="5">
    <source>
        <dbReference type="EMBL" id="MDN0025219.1"/>
    </source>
</evidence>
<protein>
    <recommendedName>
        <fullName evidence="8">Glycosyltransferase RgtA/B/C/D-like domain-containing protein</fullName>
    </recommendedName>
</protein>
<keyword evidence="3" id="KW-0472">Membrane</keyword>
<dbReference type="RefSeq" id="WP_289836519.1">
    <property type="nucleotide sequence ID" value="NZ_JAUEIF010000004.1"/>
</dbReference>
<evidence type="ECO:0000256" key="3">
    <source>
        <dbReference type="SAM" id="Phobius"/>
    </source>
</evidence>
<feature type="transmembrane region" description="Helical" evidence="3">
    <location>
        <begin position="282"/>
        <end position="304"/>
    </location>
</feature>
<dbReference type="EMBL" id="JAUEIE010000008">
    <property type="protein sequence ID" value="MDN0023144.1"/>
    <property type="molecule type" value="Genomic_DNA"/>
</dbReference>
<reference evidence="5" key="1">
    <citation type="submission" date="2023-06" db="EMBL/GenBank/DDBJ databases">
        <authorList>
            <person name="Zeman M."/>
            <person name="Kubasova T."/>
            <person name="Jahodarova E."/>
            <person name="Nykrynova M."/>
            <person name="Rychlik I."/>
        </authorList>
    </citation>
    <scope>NUCLEOTIDE SEQUENCE</scope>
    <source>
        <strain evidence="5">ET15</strain>
        <strain evidence="4">ET37</strain>
    </source>
</reference>
<dbReference type="PANTHER" id="PTHR44227">
    <property type="match status" value="1"/>
</dbReference>
<name>A0AAW7JH94_9BACT</name>
<feature type="transmembrane region" description="Helical" evidence="3">
    <location>
        <begin position="238"/>
        <end position="261"/>
    </location>
</feature>
<feature type="transmembrane region" description="Helical" evidence="3">
    <location>
        <begin position="205"/>
        <end position="232"/>
    </location>
</feature>
<keyword evidence="2" id="KW-0802">TPR repeat</keyword>
<feature type="transmembrane region" description="Helical" evidence="3">
    <location>
        <begin position="396"/>
        <end position="415"/>
    </location>
</feature>
<feature type="transmembrane region" description="Helical" evidence="3">
    <location>
        <begin position="175"/>
        <end position="193"/>
    </location>
</feature>
<feature type="transmembrane region" description="Helical" evidence="3">
    <location>
        <begin position="145"/>
        <end position="169"/>
    </location>
</feature>
<dbReference type="Proteomes" id="UP001168478">
    <property type="component" value="Unassembled WGS sequence"/>
</dbReference>
<proteinExistence type="predicted"/>
<keyword evidence="6" id="KW-1185">Reference proteome</keyword>
<keyword evidence="3" id="KW-1133">Transmembrane helix</keyword>
<keyword evidence="3" id="KW-0812">Transmembrane</keyword>
<feature type="transmembrane region" description="Helical" evidence="3">
    <location>
        <begin position="371"/>
        <end position="389"/>
    </location>
</feature>
<accession>A0AAW7JH94</accession>
<gene>
    <name evidence="4" type="ORF">QVN81_08955</name>
    <name evidence="5" type="ORF">QVN84_06745</name>
</gene>
<comment type="caution">
    <text evidence="5">The sequence shown here is derived from an EMBL/GenBank/DDBJ whole genome shotgun (WGS) entry which is preliminary data.</text>
</comment>
<feature type="transmembrane region" description="Helical" evidence="3">
    <location>
        <begin position="340"/>
        <end position="359"/>
    </location>
</feature>
<feature type="transmembrane region" description="Helical" evidence="3">
    <location>
        <begin position="33"/>
        <end position="51"/>
    </location>
</feature>
<evidence type="ECO:0008006" key="8">
    <source>
        <dbReference type="Google" id="ProtNLM"/>
    </source>
</evidence>
<dbReference type="AlphaFoldDB" id="A0AAW7JH94"/>
<dbReference type="EMBL" id="JAUEIF010000004">
    <property type="protein sequence ID" value="MDN0025219.1"/>
    <property type="molecule type" value="Genomic_DNA"/>
</dbReference>
<feature type="transmembrane region" description="Helical" evidence="3">
    <location>
        <begin position="316"/>
        <end position="333"/>
    </location>
</feature>
<reference evidence="5" key="2">
    <citation type="submission" date="2023-08" db="EMBL/GenBank/DDBJ databases">
        <title>Identification and characterization of horizontal gene transfer across gut microbiota members of farm animals based on homology search.</title>
        <authorList>
            <person name="Schwarzerova J."/>
            <person name="Nykrynova M."/>
            <person name="Jureckova K."/>
            <person name="Cejkova D."/>
            <person name="Rychlik I."/>
        </authorList>
    </citation>
    <scope>NUCLEOTIDE SEQUENCE</scope>
    <source>
        <strain evidence="5">ET15</strain>
        <strain evidence="4">ET37</strain>
    </source>
</reference>
<evidence type="ECO:0000256" key="1">
    <source>
        <dbReference type="ARBA" id="ARBA00022737"/>
    </source>
</evidence>
<dbReference type="Proteomes" id="UP001167831">
    <property type="component" value="Unassembled WGS sequence"/>
</dbReference>
<evidence type="ECO:0000256" key="2">
    <source>
        <dbReference type="ARBA" id="ARBA00022803"/>
    </source>
</evidence>
<keyword evidence="1" id="KW-0677">Repeat</keyword>